<feature type="compositionally biased region" description="Acidic residues" evidence="9">
    <location>
        <begin position="596"/>
        <end position="622"/>
    </location>
</feature>
<evidence type="ECO:0000313" key="12">
    <source>
        <dbReference type="Proteomes" id="UP001285441"/>
    </source>
</evidence>
<accession>A0AAE0NPN3</accession>
<dbReference type="SMART" id="SM00647">
    <property type="entry name" value="IBR"/>
    <property type="match status" value="2"/>
</dbReference>
<evidence type="ECO:0000256" key="7">
    <source>
        <dbReference type="ARBA" id="ARBA00022786"/>
    </source>
</evidence>
<dbReference type="GO" id="GO:0061630">
    <property type="term" value="F:ubiquitin protein ligase activity"/>
    <property type="evidence" value="ECO:0007669"/>
    <property type="project" value="UniProtKB-EC"/>
</dbReference>
<dbReference type="Proteomes" id="UP001285441">
    <property type="component" value="Unassembled WGS sequence"/>
</dbReference>
<reference evidence="11" key="1">
    <citation type="journal article" date="2023" name="Mol. Phylogenet. Evol.">
        <title>Genome-scale phylogeny and comparative genomics of the fungal order Sordariales.</title>
        <authorList>
            <person name="Hensen N."/>
            <person name="Bonometti L."/>
            <person name="Westerberg I."/>
            <person name="Brannstrom I.O."/>
            <person name="Guillou S."/>
            <person name="Cros-Aarteil S."/>
            <person name="Calhoun S."/>
            <person name="Haridas S."/>
            <person name="Kuo A."/>
            <person name="Mondo S."/>
            <person name="Pangilinan J."/>
            <person name="Riley R."/>
            <person name="LaButti K."/>
            <person name="Andreopoulos B."/>
            <person name="Lipzen A."/>
            <person name="Chen C."/>
            <person name="Yan M."/>
            <person name="Daum C."/>
            <person name="Ng V."/>
            <person name="Clum A."/>
            <person name="Steindorff A."/>
            <person name="Ohm R.A."/>
            <person name="Martin F."/>
            <person name="Silar P."/>
            <person name="Natvig D.O."/>
            <person name="Lalanne C."/>
            <person name="Gautier V."/>
            <person name="Ament-Velasquez S.L."/>
            <person name="Kruys A."/>
            <person name="Hutchinson M.I."/>
            <person name="Powell A.J."/>
            <person name="Barry K."/>
            <person name="Miller A.N."/>
            <person name="Grigoriev I.V."/>
            <person name="Debuchy R."/>
            <person name="Gladieux P."/>
            <person name="Hiltunen Thoren M."/>
            <person name="Johannesson H."/>
        </authorList>
    </citation>
    <scope>NUCLEOTIDE SEQUENCE</scope>
    <source>
        <strain evidence="11">CBS 232.78</strain>
    </source>
</reference>
<keyword evidence="5" id="KW-0677">Repeat</keyword>
<evidence type="ECO:0000256" key="2">
    <source>
        <dbReference type="ARBA" id="ARBA00012251"/>
    </source>
</evidence>
<reference evidence="11" key="2">
    <citation type="submission" date="2023-06" db="EMBL/GenBank/DDBJ databases">
        <authorList>
            <consortium name="Lawrence Berkeley National Laboratory"/>
            <person name="Haridas S."/>
            <person name="Hensen N."/>
            <person name="Bonometti L."/>
            <person name="Westerberg I."/>
            <person name="Brannstrom I.O."/>
            <person name="Guillou S."/>
            <person name="Cros-Aarteil S."/>
            <person name="Calhoun S."/>
            <person name="Kuo A."/>
            <person name="Mondo S."/>
            <person name="Pangilinan J."/>
            <person name="Riley R."/>
            <person name="LaButti K."/>
            <person name="Andreopoulos B."/>
            <person name="Lipzen A."/>
            <person name="Chen C."/>
            <person name="Yanf M."/>
            <person name="Daum C."/>
            <person name="Ng V."/>
            <person name="Clum A."/>
            <person name="Steindorff A."/>
            <person name="Ohm R."/>
            <person name="Martin F."/>
            <person name="Silar P."/>
            <person name="Natvig D."/>
            <person name="Lalanne C."/>
            <person name="Gautier V."/>
            <person name="Ament-velasquez S.L."/>
            <person name="Kruys A."/>
            <person name="Hutchinson M.I."/>
            <person name="Powell A.J."/>
            <person name="Barry K."/>
            <person name="Miller A.N."/>
            <person name="Grigoriev I.V."/>
            <person name="Debuchy R."/>
            <person name="Gladieux P."/>
            <person name="Thoren M.H."/>
            <person name="Johannesson H."/>
        </authorList>
    </citation>
    <scope>NUCLEOTIDE SEQUENCE</scope>
    <source>
        <strain evidence="11">CBS 232.78</strain>
    </source>
</reference>
<comment type="catalytic activity">
    <reaction evidence="1">
        <text>[E2 ubiquitin-conjugating enzyme]-S-ubiquitinyl-L-cysteine + [acceptor protein]-L-lysine = [E2 ubiquitin-conjugating enzyme]-L-cysteine + [acceptor protein]-N(6)-ubiquitinyl-L-lysine.</text>
        <dbReference type="EC" id="2.3.2.31"/>
    </reaction>
</comment>
<keyword evidence="12" id="KW-1185">Reference proteome</keyword>
<dbReference type="GO" id="GO:0016567">
    <property type="term" value="P:protein ubiquitination"/>
    <property type="evidence" value="ECO:0007669"/>
    <property type="project" value="InterPro"/>
</dbReference>
<dbReference type="PANTHER" id="PTHR11685">
    <property type="entry name" value="RBR FAMILY RING FINGER AND IBR DOMAIN-CONTAINING"/>
    <property type="match status" value="1"/>
</dbReference>
<dbReference type="AlphaFoldDB" id="A0AAE0NPN3"/>
<keyword evidence="3" id="KW-0808">Transferase</keyword>
<dbReference type="EMBL" id="JAULSW010000004">
    <property type="protein sequence ID" value="KAK3385381.1"/>
    <property type="molecule type" value="Genomic_DNA"/>
</dbReference>
<evidence type="ECO:0000313" key="11">
    <source>
        <dbReference type="EMBL" id="KAK3385381.1"/>
    </source>
</evidence>
<evidence type="ECO:0000259" key="10">
    <source>
        <dbReference type="PROSITE" id="PS51873"/>
    </source>
</evidence>
<protein>
    <recommendedName>
        <fullName evidence="2">RBR-type E3 ubiquitin transferase</fullName>
        <ecNumber evidence="2">2.3.2.31</ecNumber>
    </recommendedName>
</protein>
<gene>
    <name evidence="11" type="ORF">B0H63DRAFT_182036</name>
</gene>
<evidence type="ECO:0000256" key="6">
    <source>
        <dbReference type="ARBA" id="ARBA00022771"/>
    </source>
</evidence>
<dbReference type="Pfam" id="PF22191">
    <property type="entry name" value="IBR_1"/>
    <property type="match status" value="1"/>
</dbReference>
<feature type="region of interest" description="Disordered" evidence="9">
    <location>
        <begin position="64"/>
        <end position="83"/>
    </location>
</feature>
<dbReference type="GO" id="GO:0008270">
    <property type="term" value="F:zinc ion binding"/>
    <property type="evidence" value="ECO:0007669"/>
    <property type="project" value="UniProtKB-KW"/>
</dbReference>
<organism evidence="11 12">
    <name type="scientific">Podospora didyma</name>
    <dbReference type="NCBI Taxonomy" id="330526"/>
    <lineage>
        <taxon>Eukaryota</taxon>
        <taxon>Fungi</taxon>
        <taxon>Dikarya</taxon>
        <taxon>Ascomycota</taxon>
        <taxon>Pezizomycotina</taxon>
        <taxon>Sordariomycetes</taxon>
        <taxon>Sordariomycetidae</taxon>
        <taxon>Sordariales</taxon>
        <taxon>Podosporaceae</taxon>
        <taxon>Podospora</taxon>
    </lineage>
</organism>
<dbReference type="Pfam" id="PF01485">
    <property type="entry name" value="IBR"/>
    <property type="match status" value="1"/>
</dbReference>
<feature type="domain" description="RING-type" evidence="10">
    <location>
        <begin position="343"/>
        <end position="566"/>
    </location>
</feature>
<name>A0AAE0NPN3_9PEZI</name>
<dbReference type="InterPro" id="IPR002867">
    <property type="entry name" value="IBR_dom"/>
</dbReference>
<evidence type="ECO:0000256" key="1">
    <source>
        <dbReference type="ARBA" id="ARBA00001798"/>
    </source>
</evidence>
<sequence length="622" mass="70940">MQIEALQMKLHEYSAELKDERATTRALTDDAATGISDLANTFLGPTVTPRMLMVAKRMGEVMSRQNENAPTQDGNTSPQNGNADVPLTDRFRQTLVFEDLTPETLDLPLTTAEAAKFLHINSPQNLPEFDLVSCSRCSLPKFTAGPGLHEFYPTDPGIRPIKTCEHTVCARCLLRGITASLEEHWFSHIDRSMWFQCPVVDCREFLDIRHVGELGLVLKRLRCKDIPSQIAKFERVCDLRDALKSLDNTTTAVIEKSAAIHARFISRGVMKSFFDLSFDKREPNEEGRIPPFRPGPIRMIEVDDEDHRLRVPIFMKFFRRLPASEARTCRGCSEVCCEIDITSIKDWEETCEGFPGDWMWKILVFPTRLVKTCDHEMDHCRACLAEHIKNQVDHHGREIADRTPCPTEGCTNKLSFDDTKLYADSATWEKYLNFLLFKALADLPNFRWCANGSCSNGQVYESDDEQIVCDACGYEMCFKHESPWHEDLSCEEYDNQKEYGDPAYNETQEWVKQNSKACPNCRYDIVKGEGCFHMTCAKCDHEFCWECLVGWRLVGPDDRGAHHPERHDEDCYFRTGAYGPTHLAGTNLQAALEAEERGEDDDDEVDDDEDVDSDDDDDGEIE</sequence>
<dbReference type="PROSITE" id="PS51873">
    <property type="entry name" value="TRIAD"/>
    <property type="match status" value="1"/>
</dbReference>
<evidence type="ECO:0000256" key="8">
    <source>
        <dbReference type="ARBA" id="ARBA00022833"/>
    </source>
</evidence>
<feature type="compositionally biased region" description="Polar residues" evidence="9">
    <location>
        <begin position="64"/>
        <end position="82"/>
    </location>
</feature>
<dbReference type="SUPFAM" id="SSF57850">
    <property type="entry name" value="RING/U-box"/>
    <property type="match status" value="2"/>
</dbReference>
<comment type="caution">
    <text evidence="11">The sequence shown here is derived from an EMBL/GenBank/DDBJ whole genome shotgun (WGS) entry which is preliminary data.</text>
</comment>
<keyword evidence="7" id="KW-0833">Ubl conjugation pathway</keyword>
<evidence type="ECO:0000256" key="3">
    <source>
        <dbReference type="ARBA" id="ARBA00022679"/>
    </source>
</evidence>
<feature type="region of interest" description="Disordered" evidence="9">
    <location>
        <begin position="585"/>
        <end position="622"/>
    </location>
</feature>
<keyword evidence="6" id="KW-0863">Zinc-finger</keyword>
<keyword evidence="8" id="KW-0862">Zinc</keyword>
<dbReference type="EC" id="2.3.2.31" evidence="2"/>
<dbReference type="InterPro" id="IPR017907">
    <property type="entry name" value="Znf_RING_CS"/>
</dbReference>
<evidence type="ECO:0000256" key="9">
    <source>
        <dbReference type="SAM" id="MobiDB-lite"/>
    </source>
</evidence>
<dbReference type="Gene3D" id="1.20.120.1750">
    <property type="match status" value="1"/>
</dbReference>
<keyword evidence="4" id="KW-0479">Metal-binding</keyword>
<dbReference type="PROSITE" id="PS00518">
    <property type="entry name" value="ZF_RING_1"/>
    <property type="match status" value="1"/>
</dbReference>
<evidence type="ECO:0000256" key="5">
    <source>
        <dbReference type="ARBA" id="ARBA00022737"/>
    </source>
</evidence>
<dbReference type="InterPro" id="IPR031127">
    <property type="entry name" value="E3_UB_ligase_RBR"/>
</dbReference>
<dbReference type="InterPro" id="IPR044066">
    <property type="entry name" value="TRIAD_supradom"/>
</dbReference>
<evidence type="ECO:0000256" key="4">
    <source>
        <dbReference type="ARBA" id="ARBA00022723"/>
    </source>
</evidence>
<proteinExistence type="predicted"/>